<dbReference type="PANTHER" id="PTHR42928">
    <property type="entry name" value="TRICARBOXYLATE-BINDING PROTEIN"/>
    <property type="match status" value="1"/>
</dbReference>
<dbReference type="Pfam" id="PF03401">
    <property type="entry name" value="TctC"/>
    <property type="match status" value="1"/>
</dbReference>
<comment type="similarity">
    <text evidence="1">Belongs to the UPF0065 (bug) family.</text>
</comment>
<dbReference type="PANTHER" id="PTHR42928:SF5">
    <property type="entry name" value="BLR1237 PROTEIN"/>
    <property type="match status" value="1"/>
</dbReference>
<feature type="signal peptide" evidence="2">
    <location>
        <begin position="1"/>
        <end position="24"/>
    </location>
</feature>
<dbReference type="InterPro" id="IPR042100">
    <property type="entry name" value="Bug_dom1"/>
</dbReference>
<evidence type="ECO:0000313" key="4">
    <source>
        <dbReference type="Proteomes" id="UP001385892"/>
    </source>
</evidence>
<dbReference type="PIRSF" id="PIRSF017082">
    <property type="entry name" value="YflP"/>
    <property type="match status" value="1"/>
</dbReference>
<evidence type="ECO:0000256" key="2">
    <source>
        <dbReference type="SAM" id="SignalP"/>
    </source>
</evidence>
<dbReference type="SUPFAM" id="SSF53850">
    <property type="entry name" value="Periplasmic binding protein-like II"/>
    <property type="match status" value="1"/>
</dbReference>
<gene>
    <name evidence="3" type="ORF">WKW82_16255</name>
</gene>
<sequence>MDKRTLLKAAAALSLALMAATAFAQGGGEPIRIIIPLSPGTPSDFATRIVATAMGENLKRPIIIDNKPGANGILAMQELMRSKPDGNTLMLGGISPMALNVSVVKNLPYDTRKDVTPIGGIYNAFQGYIVSNQLPVNSFAEFVAYAKKNPGKVSAGHYSALTKIQFAALGRLAKVDLLMVPYKSTTTTATDVMGGTLDVSIVDSATAINMAKGGKLKVLAISLPERSDLAPGLPAASETVPGLAVPAWSGLIGPANMPADVVQKLNASLNAALRDKATIAKLAESAVQPWPTTPEQFAKYIDAETARWKKVAQDAGIHPE</sequence>
<dbReference type="Gene3D" id="3.40.190.150">
    <property type="entry name" value="Bordetella uptake gene, domain 1"/>
    <property type="match status" value="1"/>
</dbReference>
<proteinExistence type="inferred from homology"/>
<name>A0ABU8WN54_9BURK</name>
<dbReference type="Proteomes" id="UP001385892">
    <property type="component" value="Unassembled WGS sequence"/>
</dbReference>
<feature type="chain" id="PRO_5047063784" evidence="2">
    <location>
        <begin position="25"/>
        <end position="320"/>
    </location>
</feature>
<organism evidence="3 4">
    <name type="scientific">Variovorax rhizosphaerae</name>
    <dbReference type="NCBI Taxonomy" id="1836200"/>
    <lineage>
        <taxon>Bacteria</taxon>
        <taxon>Pseudomonadati</taxon>
        <taxon>Pseudomonadota</taxon>
        <taxon>Betaproteobacteria</taxon>
        <taxon>Burkholderiales</taxon>
        <taxon>Comamonadaceae</taxon>
        <taxon>Variovorax</taxon>
    </lineage>
</organism>
<dbReference type="RefSeq" id="WP_340343348.1">
    <property type="nucleotide sequence ID" value="NZ_JBBKZT010000007.1"/>
</dbReference>
<protein>
    <submittedName>
        <fullName evidence="3">Tripartite tricarboxylate transporter substrate binding protein</fullName>
    </submittedName>
</protein>
<keyword evidence="2" id="KW-0732">Signal</keyword>
<accession>A0ABU8WN54</accession>
<reference evidence="3 4" key="1">
    <citation type="submission" date="2024-03" db="EMBL/GenBank/DDBJ databases">
        <title>Novel species of the genus Variovorax.</title>
        <authorList>
            <person name="Liu Q."/>
            <person name="Xin Y.-H."/>
        </authorList>
    </citation>
    <scope>NUCLEOTIDE SEQUENCE [LARGE SCALE GENOMIC DNA]</scope>
    <source>
        <strain evidence="3 4">KACC 18900</strain>
    </source>
</reference>
<comment type="caution">
    <text evidence="3">The sequence shown here is derived from an EMBL/GenBank/DDBJ whole genome shotgun (WGS) entry which is preliminary data.</text>
</comment>
<dbReference type="CDD" id="cd07012">
    <property type="entry name" value="PBP2_Bug_TTT"/>
    <property type="match status" value="1"/>
</dbReference>
<keyword evidence="4" id="KW-1185">Reference proteome</keyword>
<dbReference type="InterPro" id="IPR005064">
    <property type="entry name" value="BUG"/>
</dbReference>
<evidence type="ECO:0000313" key="3">
    <source>
        <dbReference type="EMBL" id="MEJ8848213.1"/>
    </source>
</evidence>
<dbReference type="EMBL" id="JBBKZT010000007">
    <property type="protein sequence ID" value="MEJ8848213.1"/>
    <property type="molecule type" value="Genomic_DNA"/>
</dbReference>
<evidence type="ECO:0000256" key="1">
    <source>
        <dbReference type="ARBA" id="ARBA00006987"/>
    </source>
</evidence>
<dbReference type="Gene3D" id="3.40.190.10">
    <property type="entry name" value="Periplasmic binding protein-like II"/>
    <property type="match status" value="1"/>
</dbReference>